<name>A0AAE0VL91_9BIVA</name>
<reference evidence="1" key="1">
    <citation type="journal article" date="2021" name="Genome Biol. Evol.">
        <title>A High-Quality Reference Genome for a Parasitic Bivalve with Doubly Uniparental Inheritance (Bivalvia: Unionida).</title>
        <authorList>
            <person name="Smith C.H."/>
        </authorList>
    </citation>
    <scope>NUCLEOTIDE SEQUENCE</scope>
    <source>
        <strain evidence="1">CHS0354</strain>
    </source>
</reference>
<protein>
    <submittedName>
        <fullName evidence="1">Uncharacterized protein</fullName>
    </submittedName>
</protein>
<dbReference type="Proteomes" id="UP001195483">
    <property type="component" value="Unassembled WGS sequence"/>
</dbReference>
<dbReference type="EMBL" id="JAEAOA010000819">
    <property type="protein sequence ID" value="KAK3582074.1"/>
    <property type="molecule type" value="Genomic_DNA"/>
</dbReference>
<proteinExistence type="predicted"/>
<reference evidence="1" key="2">
    <citation type="journal article" date="2021" name="Genome Biol. Evol.">
        <title>Developing a high-quality reference genome for a parasitic bivalve with doubly uniparental inheritance (Bivalvia: Unionida).</title>
        <authorList>
            <person name="Smith C.H."/>
        </authorList>
    </citation>
    <scope>NUCLEOTIDE SEQUENCE</scope>
    <source>
        <strain evidence="1">CHS0354</strain>
        <tissue evidence="1">Mantle</tissue>
    </source>
</reference>
<organism evidence="1 2">
    <name type="scientific">Potamilus streckersoni</name>
    <dbReference type="NCBI Taxonomy" id="2493646"/>
    <lineage>
        <taxon>Eukaryota</taxon>
        <taxon>Metazoa</taxon>
        <taxon>Spiralia</taxon>
        <taxon>Lophotrochozoa</taxon>
        <taxon>Mollusca</taxon>
        <taxon>Bivalvia</taxon>
        <taxon>Autobranchia</taxon>
        <taxon>Heteroconchia</taxon>
        <taxon>Palaeoheterodonta</taxon>
        <taxon>Unionida</taxon>
        <taxon>Unionoidea</taxon>
        <taxon>Unionidae</taxon>
        <taxon>Ambleminae</taxon>
        <taxon>Lampsilini</taxon>
        <taxon>Potamilus</taxon>
    </lineage>
</organism>
<keyword evidence="2" id="KW-1185">Reference proteome</keyword>
<dbReference type="AlphaFoldDB" id="A0AAE0VL91"/>
<reference evidence="1" key="3">
    <citation type="submission" date="2023-05" db="EMBL/GenBank/DDBJ databases">
        <authorList>
            <person name="Smith C.H."/>
        </authorList>
    </citation>
    <scope>NUCLEOTIDE SEQUENCE</scope>
    <source>
        <strain evidence="1">CHS0354</strain>
        <tissue evidence="1">Mantle</tissue>
    </source>
</reference>
<gene>
    <name evidence="1" type="ORF">CHS0354_013453</name>
</gene>
<accession>A0AAE0VL91</accession>
<comment type="caution">
    <text evidence="1">The sequence shown here is derived from an EMBL/GenBank/DDBJ whole genome shotgun (WGS) entry which is preliminary data.</text>
</comment>
<evidence type="ECO:0000313" key="1">
    <source>
        <dbReference type="EMBL" id="KAK3582074.1"/>
    </source>
</evidence>
<sequence>MSAFKNAFQCGRVTGYYFHLPQRVLRKVNEIIAKAEYETHDELIRFQAALTHVPVDYEAKAFDILATCILLYSLMNYLAISSTLQSPVYMEIS</sequence>
<evidence type="ECO:0000313" key="2">
    <source>
        <dbReference type="Proteomes" id="UP001195483"/>
    </source>
</evidence>